<dbReference type="WBParaSite" id="L893_g28267.t1">
    <property type="protein sequence ID" value="L893_g28267.t1"/>
    <property type="gene ID" value="L893_g28267"/>
</dbReference>
<accession>A0A1I7ZPM1</accession>
<organism evidence="1 2">
    <name type="scientific">Steinernema glaseri</name>
    <dbReference type="NCBI Taxonomy" id="37863"/>
    <lineage>
        <taxon>Eukaryota</taxon>
        <taxon>Metazoa</taxon>
        <taxon>Ecdysozoa</taxon>
        <taxon>Nematoda</taxon>
        <taxon>Chromadorea</taxon>
        <taxon>Rhabditida</taxon>
        <taxon>Tylenchina</taxon>
        <taxon>Panagrolaimomorpha</taxon>
        <taxon>Strongyloidoidea</taxon>
        <taxon>Steinernematidae</taxon>
        <taxon>Steinernema</taxon>
    </lineage>
</organism>
<dbReference type="AlphaFoldDB" id="A0A1I7ZPM1"/>
<dbReference type="Proteomes" id="UP000095287">
    <property type="component" value="Unplaced"/>
</dbReference>
<protein>
    <submittedName>
        <fullName evidence="2">Secreted protein</fullName>
    </submittedName>
</protein>
<proteinExistence type="predicted"/>
<reference evidence="2" key="1">
    <citation type="submission" date="2016-11" db="UniProtKB">
        <authorList>
            <consortium name="WormBaseParasite"/>
        </authorList>
    </citation>
    <scope>IDENTIFICATION</scope>
</reference>
<evidence type="ECO:0000313" key="2">
    <source>
        <dbReference type="WBParaSite" id="L893_g28267.t1"/>
    </source>
</evidence>
<name>A0A1I7ZPM1_9BILA</name>
<keyword evidence="1" id="KW-1185">Reference proteome</keyword>
<evidence type="ECO:0000313" key="1">
    <source>
        <dbReference type="Proteomes" id="UP000095287"/>
    </source>
</evidence>
<sequence>MSSSPSCRWQSQSLPAYVLSTSPARPSGDEIRVSTARLIAPFRSMRNDSARFFHANSQVSDSCATSTLSKLGRRKAEVGKKLQKMLCN</sequence>